<name>A0A9P7A8J3_9AGAM</name>
<protein>
    <submittedName>
        <fullName evidence="2">Uncharacterized protein</fullName>
    </submittedName>
</protein>
<keyword evidence="3" id="KW-1185">Reference proteome</keyword>
<organism evidence="2 3">
    <name type="scientific">Suillus plorans</name>
    <dbReference type="NCBI Taxonomy" id="116603"/>
    <lineage>
        <taxon>Eukaryota</taxon>
        <taxon>Fungi</taxon>
        <taxon>Dikarya</taxon>
        <taxon>Basidiomycota</taxon>
        <taxon>Agaricomycotina</taxon>
        <taxon>Agaricomycetes</taxon>
        <taxon>Agaricomycetidae</taxon>
        <taxon>Boletales</taxon>
        <taxon>Suillineae</taxon>
        <taxon>Suillaceae</taxon>
        <taxon>Suillus</taxon>
    </lineage>
</organism>
<reference evidence="2" key="1">
    <citation type="journal article" date="2020" name="New Phytol.">
        <title>Comparative genomics reveals dynamic genome evolution in host specialist ectomycorrhizal fungi.</title>
        <authorList>
            <person name="Lofgren L.A."/>
            <person name="Nguyen N.H."/>
            <person name="Vilgalys R."/>
            <person name="Ruytinx J."/>
            <person name="Liao H.L."/>
            <person name="Branco S."/>
            <person name="Kuo A."/>
            <person name="LaButti K."/>
            <person name="Lipzen A."/>
            <person name="Andreopoulos W."/>
            <person name="Pangilinan J."/>
            <person name="Riley R."/>
            <person name="Hundley H."/>
            <person name="Na H."/>
            <person name="Barry K."/>
            <person name="Grigoriev I.V."/>
            <person name="Stajich J.E."/>
            <person name="Kennedy P.G."/>
        </authorList>
    </citation>
    <scope>NUCLEOTIDE SEQUENCE</scope>
    <source>
        <strain evidence="2">S12</strain>
    </source>
</reference>
<feature type="region of interest" description="Disordered" evidence="1">
    <location>
        <begin position="1068"/>
        <end position="1115"/>
    </location>
</feature>
<dbReference type="PANTHER" id="PTHR31912">
    <property type="entry name" value="IP13529P"/>
    <property type="match status" value="1"/>
</dbReference>
<comment type="caution">
    <text evidence="2">The sequence shown here is derived from an EMBL/GenBank/DDBJ whole genome shotgun (WGS) entry which is preliminary data.</text>
</comment>
<dbReference type="OrthoDB" id="2246127at2759"/>
<dbReference type="PANTHER" id="PTHR31912:SF34">
    <property type="entry name" value="NOTOCHORD-RELATED PROTEIN"/>
    <property type="match status" value="1"/>
</dbReference>
<accession>A0A9P7A8J3</accession>
<evidence type="ECO:0000313" key="2">
    <source>
        <dbReference type="EMBL" id="KAG1784474.1"/>
    </source>
</evidence>
<evidence type="ECO:0000313" key="3">
    <source>
        <dbReference type="Proteomes" id="UP000719766"/>
    </source>
</evidence>
<gene>
    <name evidence="2" type="ORF">HD556DRAFT_1435446</name>
</gene>
<dbReference type="Proteomes" id="UP000719766">
    <property type="component" value="Unassembled WGS sequence"/>
</dbReference>
<dbReference type="EMBL" id="JABBWE010000143">
    <property type="protein sequence ID" value="KAG1784474.1"/>
    <property type="molecule type" value="Genomic_DNA"/>
</dbReference>
<dbReference type="GeneID" id="64599198"/>
<feature type="region of interest" description="Disordered" evidence="1">
    <location>
        <begin position="76"/>
        <end position="102"/>
    </location>
</feature>
<sequence>MATPDFELGDSTNNVYDYFATMAGEIDGGDHSDRFGQSAPAITKAMIAQGLSDFLDENDLSDDHAVEMSDDEGISMGRMQHDEDDPDDPDIRAGTGRDRKRSRQHVVNEEWFPWPDKITCTLDILMHLPRSVFSERQIDILLWLLRVNNVDDVPSVKSVKCIEDTIQRLCGIRSIPYDGALGHRYYVNSLADLIQQVFRPLLHFYPEDAGTKLNEAWQAKHWLEELDPELLTPVVRLQNQDFFIFEPALLTSGQACMPFRWFIRCKKMYARAWRLQPVAREMNCGWIVQQFQSFEVSEDDLLVSFKNWDSSGATSGLPRACHIYGIERELDGELQPWTLTNPVEGNQWRIRASGARVYAMPIWLYCDDTSGNLSKKWNKHNSFLFTPAGLPRTAVHQEYNVHFLCTSNLAPPLEMLDGIVDQLENAWEHGIWAWDCVHEEYVLVILSVLALLRDNPMQSEMACHIGSMGKYFCRICKVKGHGTVAKESNSAQDTTRAEDHDNNIAEEFSGSEYETLSDGLIGEARCKDETVAELKSMFVDASTVGNQTRIKQRKTATGIKDTFLESFLNCLAQSYSKIRGGNSVKQEALNRVKETLPANVISPVWRVKGLDPHTDTPVEILHTVLLGFVKYFWRDAISIRIGQNKLKRELLETRLSSVNVAGLGLSNLNGHTLVQYAGSLVGRDFRAIAQIAPFVLHDLVPKDCYDTWVALSNLMPLIWQPEIDDCTDHLNKLTVAIDNFLACTAMWTPRWFNKSKFHIILHVSFESFNAVIRAKSIHSNHCAPSRDIAHSFAHGSRIRHILSGARILIRDPNTKAHNSESNSPVQFEVSNSSSDIHGLPKSEVNVVVGKGPLTLIRRPNIITDYLGLDTLQDTTKYGQCIRDSLPLRTYMATETGQHFPDALASLPRNILEGNNFRTCKSVVLFNGDICKIGDWVLAVNHTAEQSPIVACVRELIQRKDSEADMCLHPDAILLECGIIGESVASYSMPAVRPHGGFLLYPIEQILCTANLQHQCQLHKCAASGTDFIYEERVKTSKTKLAIHHSGDPGDLILNTAQMHNAKHMQGAAREIRTRTNDTTSGAPLTSTSVRGRGGRGRQVNTSLQQHSQVQSVLQG</sequence>
<feature type="compositionally biased region" description="Low complexity" evidence="1">
    <location>
        <begin position="1102"/>
        <end position="1115"/>
    </location>
</feature>
<feature type="compositionally biased region" description="Polar residues" evidence="1">
    <location>
        <begin position="1076"/>
        <end position="1089"/>
    </location>
</feature>
<evidence type="ECO:0000256" key="1">
    <source>
        <dbReference type="SAM" id="MobiDB-lite"/>
    </source>
</evidence>
<dbReference type="RefSeq" id="XP_041151959.1">
    <property type="nucleotide sequence ID" value="XM_041305434.1"/>
</dbReference>
<dbReference type="AlphaFoldDB" id="A0A9P7A8J3"/>
<proteinExistence type="predicted"/>